<dbReference type="PANTHER" id="PTHR12428">
    <property type="entry name" value="OXA1"/>
    <property type="match status" value="1"/>
</dbReference>
<dbReference type="CDD" id="cd20070">
    <property type="entry name" value="5TM_YidC_Alb3"/>
    <property type="match status" value="1"/>
</dbReference>
<comment type="subcellular location">
    <subcellularLocation>
        <location evidence="1">Cell membrane</location>
        <topology evidence="1">Multi-pass membrane protein</topology>
    </subcellularLocation>
    <subcellularLocation>
        <location evidence="9">Membrane</location>
        <topology evidence="9">Multi-pass membrane protein</topology>
    </subcellularLocation>
</comment>
<dbReference type="PANTHER" id="PTHR12428:SF65">
    <property type="entry name" value="CYTOCHROME C OXIDASE ASSEMBLY PROTEIN COX18, MITOCHONDRIAL"/>
    <property type="match status" value="1"/>
</dbReference>
<evidence type="ECO:0000256" key="7">
    <source>
        <dbReference type="ARBA" id="ARBA00023136"/>
    </source>
</evidence>
<feature type="transmembrane region" description="Helical" evidence="10">
    <location>
        <begin position="462"/>
        <end position="479"/>
    </location>
</feature>
<dbReference type="GO" id="GO:0051205">
    <property type="term" value="P:protein insertion into membrane"/>
    <property type="evidence" value="ECO:0007669"/>
    <property type="project" value="TreeGrafter"/>
</dbReference>
<dbReference type="GO" id="GO:0005886">
    <property type="term" value="C:plasma membrane"/>
    <property type="evidence" value="ECO:0007669"/>
    <property type="project" value="UniProtKB-SubCell"/>
</dbReference>
<feature type="transmembrane region" description="Helical" evidence="10">
    <location>
        <begin position="29"/>
        <end position="48"/>
    </location>
</feature>
<dbReference type="AlphaFoldDB" id="D4XWK7"/>
<dbReference type="Proteomes" id="UP000004757">
    <property type="component" value="Unassembled WGS sequence"/>
</dbReference>
<evidence type="ECO:0000313" key="13">
    <source>
        <dbReference type="Proteomes" id="UP000004757"/>
    </source>
</evidence>
<keyword evidence="4 9" id="KW-0812">Transmembrane</keyword>
<dbReference type="EMBL" id="ADNC01000027">
    <property type="protein sequence ID" value="EFF41237.1"/>
    <property type="molecule type" value="Genomic_DNA"/>
</dbReference>
<sequence>MNQKRSNKFDYFTNDKDPVEKKKNTLKRIWYWLKITLYVLVFGLTMTGCVQSFAIKTAGETGAGLELYVRESDIAPRVKGLEVTDSLSVKKSSAKDAEVIKLPTVTNISDENILVSNKDVLEKLRKQTADDQGQYGAYNSLNSAIKLEVNKQGLTNSDIHLVNDRYLFKVDNAKLYKPVTTFKDIYTFAIAEDANKKVLPSPLKTPNENSGTISWASGLAKIDMTFDKLTDENKANALFSRDVIQLVYDNTFANKKWTDIFEGKDPSTFIKENIIDKLKAKQEVNLSFLQKEAILTYHQTLAAQLNEFGYKPSALVSEGAENRYDTITTFEWQVGSKLAYSSVEQKPITSWGESWGLGPFYGLIVYPISYVSQHLRQAFPAMAGWETIFVIIIVVIVIKTFSLIVTFKSIVGQSIQEDLRGKKAQIEAKYKDFANNKMMKARKQQELQKLYKKHNINPLDQFLSIIISMPVFFAMWRVIQCMPEIKSTVWLGLNFSSTSYQSLFAGQWQYLGIIIVALGVQLASQLLPRLLNKKRLKERISIAENDALKKSEKTQKIIMLVFLVITVIFTAGVQVYWIITGLWTVGQTIGIYYLKKSKWWRTKYSQKFKA</sequence>
<evidence type="ECO:0000256" key="3">
    <source>
        <dbReference type="ARBA" id="ARBA00022475"/>
    </source>
</evidence>
<evidence type="ECO:0000256" key="5">
    <source>
        <dbReference type="ARBA" id="ARBA00022927"/>
    </source>
</evidence>
<feature type="transmembrane region" description="Helical" evidence="10">
    <location>
        <begin position="382"/>
        <end position="407"/>
    </location>
</feature>
<dbReference type="Pfam" id="PF02096">
    <property type="entry name" value="60KD_IMP"/>
    <property type="match status" value="1"/>
</dbReference>
<comment type="caution">
    <text evidence="12">The sequence shown here is derived from an EMBL/GenBank/DDBJ whole genome shotgun (WGS) entry which is preliminary data.</text>
</comment>
<reference evidence="12 13" key="1">
    <citation type="submission" date="2010-03" db="EMBL/GenBank/DDBJ databases">
        <authorList>
            <person name="Glass J.I."/>
            <person name="Benders G.A."/>
            <person name="Durkin A.S."/>
            <person name="Farmerie W.G."/>
            <person name="Hlavinka K."/>
            <person name="Hostetler J."/>
            <person name="Jackson J."/>
            <person name="May M.A."/>
            <person name="Miller R.H."/>
            <person name="Paralanov V."/>
            <person name="Radune D."/>
            <person name="Szczypinski B."/>
            <person name="Brown D.R."/>
        </authorList>
    </citation>
    <scope>NUCLEOTIDE SEQUENCE [LARGE SCALE GENOMIC DNA]</scope>
    <source>
        <strain evidence="12 13">A21JP2</strain>
    </source>
</reference>
<name>D4XWK7_9BACT</name>
<feature type="transmembrane region" description="Helical" evidence="10">
    <location>
        <begin position="557"/>
        <end position="579"/>
    </location>
</feature>
<evidence type="ECO:0000256" key="2">
    <source>
        <dbReference type="ARBA" id="ARBA00022448"/>
    </source>
</evidence>
<dbReference type="InterPro" id="IPR028055">
    <property type="entry name" value="YidC/Oxa/ALB_C"/>
</dbReference>
<gene>
    <name evidence="12" type="primary">yidC</name>
    <name evidence="12" type="ORF">MALL_0423</name>
</gene>
<feature type="domain" description="Membrane insertase YidC/Oxa/ALB C-terminal" evidence="11">
    <location>
        <begin position="389"/>
        <end position="591"/>
    </location>
</feature>
<keyword evidence="13" id="KW-1185">Reference proteome</keyword>
<dbReference type="GO" id="GO:0032977">
    <property type="term" value="F:membrane insertase activity"/>
    <property type="evidence" value="ECO:0007669"/>
    <property type="project" value="InterPro"/>
</dbReference>
<evidence type="ECO:0000256" key="6">
    <source>
        <dbReference type="ARBA" id="ARBA00022989"/>
    </source>
</evidence>
<keyword evidence="2" id="KW-0813">Transport</keyword>
<keyword evidence="7 10" id="KW-0472">Membrane</keyword>
<dbReference type="RefSeq" id="WP_005683859.1">
    <property type="nucleotide sequence ID" value="NZ_ADNC01000027.1"/>
</dbReference>
<keyword evidence="8" id="KW-0143">Chaperone</keyword>
<accession>D4XWK7</accession>
<dbReference type="InterPro" id="IPR047196">
    <property type="entry name" value="YidC_ALB_C"/>
</dbReference>
<evidence type="ECO:0000256" key="9">
    <source>
        <dbReference type="RuleBase" id="RU003945"/>
    </source>
</evidence>
<protein>
    <submittedName>
        <fullName evidence="12">Membrane protein insertase, YidC/Oxa1 family</fullName>
    </submittedName>
</protein>
<feature type="transmembrane region" description="Helical" evidence="10">
    <location>
        <begin position="508"/>
        <end position="527"/>
    </location>
</feature>
<evidence type="ECO:0000313" key="12">
    <source>
        <dbReference type="EMBL" id="EFF41237.1"/>
    </source>
</evidence>
<dbReference type="OrthoDB" id="394558at2"/>
<evidence type="ECO:0000259" key="11">
    <source>
        <dbReference type="Pfam" id="PF02096"/>
    </source>
</evidence>
<dbReference type="NCBIfam" id="NF002567">
    <property type="entry name" value="PRK02201.1-2"/>
    <property type="match status" value="1"/>
</dbReference>
<organism evidence="12 13">
    <name type="scientific">Mycoplasmopsis alligatoris A21JP2</name>
    <dbReference type="NCBI Taxonomy" id="747682"/>
    <lineage>
        <taxon>Bacteria</taxon>
        <taxon>Bacillati</taxon>
        <taxon>Mycoplasmatota</taxon>
        <taxon>Mycoplasmoidales</taxon>
        <taxon>Metamycoplasmataceae</taxon>
        <taxon>Mycoplasmopsis</taxon>
    </lineage>
</organism>
<dbReference type="InterPro" id="IPR001708">
    <property type="entry name" value="YidC/ALB3/OXA1/COX18"/>
</dbReference>
<dbReference type="NCBIfam" id="TIGR03592">
    <property type="entry name" value="yidC_oxa1_cterm"/>
    <property type="match status" value="1"/>
</dbReference>
<evidence type="ECO:0000256" key="4">
    <source>
        <dbReference type="ARBA" id="ARBA00022692"/>
    </source>
</evidence>
<proteinExistence type="inferred from homology"/>
<keyword evidence="5" id="KW-0653">Protein transport</keyword>
<evidence type="ECO:0000256" key="1">
    <source>
        <dbReference type="ARBA" id="ARBA00004651"/>
    </source>
</evidence>
<keyword evidence="6 10" id="KW-1133">Transmembrane helix</keyword>
<evidence type="ECO:0000256" key="8">
    <source>
        <dbReference type="ARBA" id="ARBA00023186"/>
    </source>
</evidence>
<dbReference type="GO" id="GO:0015031">
    <property type="term" value="P:protein transport"/>
    <property type="evidence" value="ECO:0007669"/>
    <property type="project" value="UniProtKB-KW"/>
</dbReference>
<evidence type="ECO:0000256" key="10">
    <source>
        <dbReference type="SAM" id="Phobius"/>
    </source>
</evidence>
<keyword evidence="3" id="KW-1003">Cell membrane</keyword>
<dbReference type="STRING" id="747682.MALL_0423"/>
<comment type="similarity">
    <text evidence="9">Belongs to the OXA1/ALB3/YidC family.</text>
</comment>
<dbReference type="eggNOG" id="COG0706">
    <property type="taxonomic scope" value="Bacteria"/>
</dbReference>